<protein>
    <submittedName>
        <fullName evidence="2">Uncharacterized protein</fullName>
    </submittedName>
</protein>
<reference evidence="3" key="1">
    <citation type="submission" date="2017-01" db="EMBL/GenBank/DDBJ databases">
        <authorList>
            <person name="Varghese N."/>
            <person name="Submissions S."/>
        </authorList>
    </citation>
    <scope>NUCLEOTIDE SEQUENCE [LARGE SCALE GENOMIC DNA]</scope>
    <source>
        <strain evidence="3">DSM 46698</strain>
    </source>
</reference>
<accession>A0A1N7PK80</accession>
<dbReference type="Proteomes" id="UP000186026">
    <property type="component" value="Unassembled WGS sequence"/>
</dbReference>
<organism evidence="2 3">
    <name type="scientific">Belliella pelovolcani</name>
    <dbReference type="NCBI Taxonomy" id="529505"/>
    <lineage>
        <taxon>Bacteria</taxon>
        <taxon>Pseudomonadati</taxon>
        <taxon>Bacteroidota</taxon>
        <taxon>Cytophagia</taxon>
        <taxon>Cytophagales</taxon>
        <taxon>Cyclobacteriaceae</taxon>
        <taxon>Belliella</taxon>
    </lineage>
</organism>
<evidence type="ECO:0000256" key="1">
    <source>
        <dbReference type="SAM" id="SignalP"/>
    </source>
</evidence>
<dbReference type="AlphaFoldDB" id="A0A1N7PK80"/>
<evidence type="ECO:0000313" key="3">
    <source>
        <dbReference type="Proteomes" id="UP000186026"/>
    </source>
</evidence>
<dbReference type="EMBL" id="FTOP01000017">
    <property type="protein sequence ID" value="SIT11063.1"/>
    <property type="molecule type" value="Genomic_DNA"/>
</dbReference>
<feature type="chain" id="PRO_5012094350" evidence="1">
    <location>
        <begin position="23"/>
        <end position="438"/>
    </location>
</feature>
<keyword evidence="3" id="KW-1185">Reference proteome</keyword>
<proteinExistence type="predicted"/>
<gene>
    <name evidence="2" type="ORF">SAMN05421761_11726</name>
</gene>
<evidence type="ECO:0000313" key="2">
    <source>
        <dbReference type="EMBL" id="SIT11063.1"/>
    </source>
</evidence>
<keyword evidence="1" id="KW-0732">Signal</keyword>
<dbReference type="STRING" id="529505.SAMN05421761_11726"/>
<name>A0A1N7PK80_9BACT</name>
<sequence>MPTMKNLIFVFVCFFAIGGAFAQNNEGNRSTFYVTYGQTGANLRLFNEMLANKGLTPMRSGYSNLGMGYQTRYNDFILGFEIYQNAGLKSTFNGYDIDYRSTRALLNVGYALTEEGRFQFIHYMSLGSGFLNFQMLRENTAQNINQFLEQPQHGFILRDGNIHKGSRYFTGLLTEIGFQMSYDLDIPGREEVFEVMAKFGYSFSPFEESWELNGIRFGNVQSGAFFRVGTGISLPDRNFFYRDASLSAQILTGFHFTQPNRFNESLEANGLEAFEGRPNNWGIKILGESKGWLYGMDLYNLGMKGQAKENHSHTLNSVRMYGNAGYKFFERKNFEIGGLAGLGYANIRYTLTNNIKPDFPRLFEEPDFDGYLRNAGIMAKPELYIAYGIPFTSENVFNLLFSVHGGYEVPLSRYRLASVPMYQYMSNSYLHFTVGIRP</sequence>
<feature type="signal peptide" evidence="1">
    <location>
        <begin position="1"/>
        <end position="22"/>
    </location>
</feature>